<organism evidence="2">
    <name type="scientific">hydrocarbon metagenome</name>
    <dbReference type="NCBI Taxonomy" id="938273"/>
    <lineage>
        <taxon>unclassified sequences</taxon>
        <taxon>metagenomes</taxon>
        <taxon>ecological metagenomes</taxon>
    </lineage>
</organism>
<sequence>MYLFGSLARGTSDPSSDYDIAVIVKEVPAAYIATISTIRYALLGKTRRPVDISILDAGDLDAVSPLVFEILRHNRLLHGRDVLSRISRDVPRVHPIIMDEATVGYHV</sequence>
<evidence type="ECO:0000259" key="1">
    <source>
        <dbReference type="Pfam" id="PF18765"/>
    </source>
</evidence>
<dbReference type="Gene3D" id="3.30.460.10">
    <property type="entry name" value="Beta Polymerase, domain 2"/>
    <property type="match status" value="1"/>
</dbReference>
<comment type="caution">
    <text evidence="2">The sequence shown here is derived from an EMBL/GenBank/DDBJ whole genome shotgun (WGS) entry which is preliminary data.</text>
</comment>
<feature type="domain" description="Polymerase beta nucleotidyltransferase" evidence="1">
    <location>
        <begin position="2"/>
        <end position="81"/>
    </location>
</feature>
<dbReference type="EMBL" id="LNQE01001547">
    <property type="protein sequence ID" value="KUG15595.1"/>
    <property type="molecule type" value="Genomic_DNA"/>
</dbReference>
<dbReference type="SUPFAM" id="SSF81301">
    <property type="entry name" value="Nucleotidyltransferase"/>
    <property type="match status" value="1"/>
</dbReference>
<reference evidence="2" key="1">
    <citation type="journal article" date="2015" name="Proc. Natl. Acad. Sci. U.S.A.">
        <title>Networks of energetic and metabolic interactions define dynamics in microbial communities.</title>
        <authorList>
            <person name="Embree M."/>
            <person name="Liu J.K."/>
            <person name="Al-Bassam M.M."/>
            <person name="Zengler K."/>
        </authorList>
    </citation>
    <scope>NUCLEOTIDE SEQUENCE</scope>
</reference>
<dbReference type="InterPro" id="IPR043519">
    <property type="entry name" value="NT_sf"/>
</dbReference>
<protein>
    <recommendedName>
        <fullName evidence="1">Polymerase beta nucleotidyltransferase domain-containing protein</fullName>
    </recommendedName>
</protein>
<dbReference type="AlphaFoldDB" id="A0A0W8F3Y1"/>
<name>A0A0W8F3Y1_9ZZZZ</name>
<dbReference type="InterPro" id="IPR041633">
    <property type="entry name" value="Polbeta"/>
</dbReference>
<dbReference type="CDD" id="cd05403">
    <property type="entry name" value="NT_KNTase_like"/>
    <property type="match status" value="1"/>
</dbReference>
<gene>
    <name evidence="2" type="ORF">ASZ90_014742</name>
</gene>
<evidence type="ECO:0000313" key="2">
    <source>
        <dbReference type="EMBL" id="KUG15595.1"/>
    </source>
</evidence>
<accession>A0A0W8F3Y1</accession>
<dbReference type="Pfam" id="PF18765">
    <property type="entry name" value="Polbeta"/>
    <property type="match status" value="1"/>
</dbReference>
<proteinExistence type="predicted"/>